<evidence type="ECO:0000256" key="1">
    <source>
        <dbReference type="SAM" id="MobiDB-lite"/>
    </source>
</evidence>
<sequence>MNSPPPQEPHQQPEAARSSPKQHDAAEQQKHQKRVLKRVLKRALKRALMQAPTIHPLLAPLSALLGRWTAQIHLPGLDPAWTEFARTEDGLFLRQHSDTGEIPEITPGPADQSVTAWTRRPSGTGLNRRSGPMNGRNKEGCPLDR</sequence>
<dbReference type="RefSeq" id="WP_175590904.1">
    <property type="nucleotide sequence ID" value="NZ_JABWGN010000007.1"/>
</dbReference>
<feature type="region of interest" description="Disordered" evidence="1">
    <location>
        <begin position="99"/>
        <end position="145"/>
    </location>
</feature>
<reference evidence="2 3" key="1">
    <citation type="submission" date="2020-06" db="EMBL/GenBank/DDBJ databases">
        <title>Nonomuraea sp. SMC257, a novel actinomycete isolated from soil.</title>
        <authorList>
            <person name="Chanama M."/>
        </authorList>
    </citation>
    <scope>NUCLEOTIDE SEQUENCE [LARGE SCALE GENOMIC DNA]</scope>
    <source>
        <strain evidence="2 3">SMC257</strain>
    </source>
</reference>
<accession>A0A7Y6M4F3</accession>
<organism evidence="2 3">
    <name type="scientific">Nonomuraea montanisoli</name>
    <dbReference type="NCBI Taxonomy" id="2741721"/>
    <lineage>
        <taxon>Bacteria</taxon>
        <taxon>Bacillati</taxon>
        <taxon>Actinomycetota</taxon>
        <taxon>Actinomycetes</taxon>
        <taxon>Streptosporangiales</taxon>
        <taxon>Streptosporangiaceae</taxon>
        <taxon>Nonomuraea</taxon>
    </lineage>
</organism>
<feature type="compositionally biased region" description="Basic and acidic residues" evidence="1">
    <location>
        <begin position="21"/>
        <end position="30"/>
    </location>
</feature>
<proteinExistence type="predicted"/>
<name>A0A7Y6M4F3_9ACTN</name>
<feature type="compositionally biased region" description="Basic and acidic residues" evidence="1">
    <location>
        <begin position="136"/>
        <end position="145"/>
    </location>
</feature>
<comment type="caution">
    <text evidence="2">The sequence shown here is derived from an EMBL/GenBank/DDBJ whole genome shotgun (WGS) entry which is preliminary data.</text>
</comment>
<feature type="region of interest" description="Disordered" evidence="1">
    <location>
        <begin position="1"/>
        <end position="35"/>
    </location>
</feature>
<protein>
    <submittedName>
        <fullName evidence="2">Uncharacterized protein</fullName>
    </submittedName>
</protein>
<evidence type="ECO:0000313" key="3">
    <source>
        <dbReference type="Proteomes" id="UP000586042"/>
    </source>
</evidence>
<evidence type="ECO:0000313" key="2">
    <source>
        <dbReference type="EMBL" id="NUW33440.1"/>
    </source>
</evidence>
<keyword evidence="3" id="KW-1185">Reference proteome</keyword>
<dbReference type="AlphaFoldDB" id="A0A7Y6M4F3"/>
<dbReference type="EMBL" id="JABWGN010000007">
    <property type="protein sequence ID" value="NUW33440.1"/>
    <property type="molecule type" value="Genomic_DNA"/>
</dbReference>
<gene>
    <name evidence="2" type="ORF">HTZ77_18680</name>
</gene>
<dbReference type="Proteomes" id="UP000586042">
    <property type="component" value="Unassembled WGS sequence"/>
</dbReference>